<dbReference type="GO" id="GO:0006598">
    <property type="term" value="P:polyamine catabolic process"/>
    <property type="evidence" value="ECO:0007669"/>
    <property type="project" value="TreeGrafter"/>
</dbReference>
<dbReference type="InterPro" id="IPR044668">
    <property type="entry name" value="PuuD-like"/>
</dbReference>
<evidence type="ECO:0000313" key="1">
    <source>
        <dbReference type="EMBL" id="HJA07141.1"/>
    </source>
</evidence>
<dbReference type="CDD" id="cd01745">
    <property type="entry name" value="GATase1_2"/>
    <property type="match status" value="1"/>
</dbReference>
<name>A0A9D2KJZ1_9FIRM</name>
<keyword evidence="1" id="KW-0378">Hydrolase</keyword>
<dbReference type="GO" id="GO:0005829">
    <property type="term" value="C:cytosol"/>
    <property type="evidence" value="ECO:0007669"/>
    <property type="project" value="TreeGrafter"/>
</dbReference>
<protein>
    <submittedName>
        <fullName evidence="1">Gamma-glutamyl-gamma-aminobutyrate hydrolase family protein</fullName>
    </submittedName>
</protein>
<dbReference type="SUPFAM" id="SSF52317">
    <property type="entry name" value="Class I glutamine amidotransferase-like"/>
    <property type="match status" value="1"/>
</dbReference>
<dbReference type="AlphaFoldDB" id="A0A9D2KJZ1"/>
<dbReference type="InterPro" id="IPR011697">
    <property type="entry name" value="Peptidase_C26"/>
</dbReference>
<reference evidence="1" key="1">
    <citation type="journal article" date="2021" name="PeerJ">
        <title>Extensive microbial diversity within the chicken gut microbiome revealed by metagenomics and culture.</title>
        <authorList>
            <person name="Gilroy R."/>
            <person name="Ravi A."/>
            <person name="Getino M."/>
            <person name="Pursley I."/>
            <person name="Horton D.L."/>
            <person name="Alikhan N.F."/>
            <person name="Baker D."/>
            <person name="Gharbi K."/>
            <person name="Hall N."/>
            <person name="Watson M."/>
            <person name="Adriaenssens E.M."/>
            <person name="Foster-Nyarko E."/>
            <person name="Jarju S."/>
            <person name="Secka A."/>
            <person name="Antonio M."/>
            <person name="Oren A."/>
            <person name="Chaudhuri R.R."/>
            <person name="La Ragione R."/>
            <person name="Hildebrand F."/>
            <person name="Pallen M.J."/>
        </authorList>
    </citation>
    <scope>NUCLEOTIDE SEQUENCE</scope>
    <source>
        <strain evidence="1">ChiSjej2B20-11307</strain>
    </source>
</reference>
<dbReference type="GO" id="GO:0033969">
    <property type="term" value="F:gamma-glutamyl-gamma-aminobutyrate hydrolase activity"/>
    <property type="evidence" value="ECO:0007669"/>
    <property type="project" value="TreeGrafter"/>
</dbReference>
<accession>A0A9D2KJZ1</accession>
<comment type="caution">
    <text evidence="1">The sequence shown here is derived from an EMBL/GenBank/DDBJ whole genome shotgun (WGS) entry which is preliminary data.</text>
</comment>
<dbReference type="PROSITE" id="PS51273">
    <property type="entry name" value="GATASE_TYPE_1"/>
    <property type="match status" value="1"/>
</dbReference>
<sequence length="247" mass="26945">MKKPKIGIAANVLIMDSGMMPGIYRAYVNNDYVESLEKAGCVPVMLPVLSDLEDVKAQVEGLDGIVLSGGWDIDPLLYGEQPLLQQGFTMSEVDRFFLAVIQAGDELSIPIFGICKGMQAINVAFGGTLCQDIGSQMKACLQHMQQAPRYNATHKISVEKGSFLEGVLGKEAMVNSFHHQSVKAVASGFSITASADDGVIEGIERASGSFICGVQWHPEMMAKYDNKIMIQLFQAFADKCRQQEENK</sequence>
<reference evidence="1" key="2">
    <citation type="submission" date="2021-04" db="EMBL/GenBank/DDBJ databases">
        <authorList>
            <person name="Gilroy R."/>
        </authorList>
    </citation>
    <scope>NUCLEOTIDE SEQUENCE</scope>
    <source>
        <strain evidence="1">ChiSjej2B20-11307</strain>
    </source>
</reference>
<dbReference type="PANTHER" id="PTHR43235">
    <property type="entry name" value="GLUTAMINE AMIDOTRANSFERASE PB2B2.05-RELATED"/>
    <property type="match status" value="1"/>
</dbReference>
<dbReference type="InterPro" id="IPR029062">
    <property type="entry name" value="Class_I_gatase-like"/>
</dbReference>
<dbReference type="Proteomes" id="UP000824223">
    <property type="component" value="Unassembled WGS sequence"/>
</dbReference>
<proteinExistence type="predicted"/>
<evidence type="ECO:0000313" key="2">
    <source>
        <dbReference type="Proteomes" id="UP000824223"/>
    </source>
</evidence>
<organism evidence="1 2">
    <name type="scientific">Candidatus Mediterraneibacter pullicola</name>
    <dbReference type="NCBI Taxonomy" id="2838682"/>
    <lineage>
        <taxon>Bacteria</taxon>
        <taxon>Bacillati</taxon>
        <taxon>Bacillota</taxon>
        <taxon>Clostridia</taxon>
        <taxon>Lachnospirales</taxon>
        <taxon>Lachnospiraceae</taxon>
        <taxon>Mediterraneibacter</taxon>
    </lineage>
</organism>
<dbReference type="FunFam" id="3.40.50.880:FF:000030">
    <property type="entry name" value="Gamma-glutamyl-gamma-aminobutyrate hydrolase PuuD"/>
    <property type="match status" value="1"/>
</dbReference>
<dbReference type="Gene3D" id="3.40.50.880">
    <property type="match status" value="1"/>
</dbReference>
<dbReference type="EMBL" id="DXAK01000043">
    <property type="protein sequence ID" value="HJA07141.1"/>
    <property type="molecule type" value="Genomic_DNA"/>
</dbReference>
<gene>
    <name evidence="1" type="ORF">H9798_08395</name>
</gene>
<dbReference type="PANTHER" id="PTHR43235:SF1">
    <property type="entry name" value="GLUTAMINE AMIDOTRANSFERASE PB2B2.05-RELATED"/>
    <property type="match status" value="1"/>
</dbReference>
<dbReference type="Pfam" id="PF07722">
    <property type="entry name" value="Peptidase_C26"/>
    <property type="match status" value="1"/>
</dbReference>